<protein>
    <submittedName>
        <fullName evidence="6">LacI family DNA-binding transcriptional regulator</fullName>
    </submittedName>
</protein>
<dbReference type="CDD" id="cd06267">
    <property type="entry name" value="PBP1_LacI_sugar_binding-like"/>
    <property type="match status" value="1"/>
</dbReference>
<keyword evidence="2 6" id="KW-0238">DNA-binding</keyword>
<dbReference type="Gene3D" id="1.10.260.40">
    <property type="entry name" value="lambda repressor-like DNA-binding domains"/>
    <property type="match status" value="1"/>
</dbReference>
<sequence length="350" mass="37347">MAPRKRTGRSKGSATIAQVAGEAGVSPATVSRVMNNRFVGADEVAERVRSAAAKLNYAPSYTARSLALGQTQAVAFVAPDLRNPAFQAMLSGLSATANEDGYRVLIGDSAESALEEPMLAGDIRRRTDALVLCAPRMAEEQLASLSGSLHPMVLINRKASSAAPSLTVDYRAGIEALLGHLYELGHRRVAYVEGTSQSVSNQYRLQGVEAFTAAHPDLEVLRIPGGVASQHGFEAADRLMETGATAAMAYNDLVAIGLLGRLQERGVRVPDDISVTGFDDIPFARYIAPALTTASVPHEELGVQAWYRLRSLIEGKEPGHDMVFQPRLEVRASTGAPKRDTTHPVSGFLA</sequence>
<dbReference type="InterPro" id="IPR046335">
    <property type="entry name" value="LacI/GalR-like_sensor"/>
</dbReference>
<dbReference type="RefSeq" id="WP_310537125.1">
    <property type="nucleotide sequence ID" value="NZ_BAAAOC010000090.1"/>
</dbReference>
<dbReference type="InterPro" id="IPR028082">
    <property type="entry name" value="Peripla_BP_I"/>
</dbReference>
<reference evidence="7" key="1">
    <citation type="submission" date="2023-07" db="EMBL/GenBank/DDBJ databases">
        <title>Description of three actinobacteria isolated from air of manufacturing shop in a pharmaceutical factory.</title>
        <authorList>
            <person name="Zhang D.-F."/>
        </authorList>
    </citation>
    <scope>NUCLEOTIDE SEQUENCE [LARGE SCALE GENOMIC DNA]</scope>
    <source>
        <strain evidence="7">CCTCC AB 207010</strain>
    </source>
</reference>
<dbReference type="SMART" id="SM00354">
    <property type="entry name" value="HTH_LACI"/>
    <property type="match status" value="1"/>
</dbReference>
<dbReference type="PROSITE" id="PS50932">
    <property type="entry name" value="HTH_LACI_2"/>
    <property type="match status" value="1"/>
</dbReference>
<dbReference type="PANTHER" id="PTHR30146:SF153">
    <property type="entry name" value="LACTOSE OPERON REPRESSOR"/>
    <property type="match status" value="1"/>
</dbReference>
<dbReference type="GO" id="GO:0003677">
    <property type="term" value="F:DNA binding"/>
    <property type="evidence" value="ECO:0007669"/>
    <property type="project" value="UniProtKB-KW"/>
</dbReference>
<dbReference type="Gene3D" id="3.40.50.2300">
    <property type="match status" value="2"/>
</dbReference>
<organism evidence="6 7">
    <name type="scientific">Nesterenkonia flava</name>
    <dbReference type="NCBI Taxonomy" id="469799"/>
    <lineage>
        <taxon>Bacteria</taxon>
        <taxon>Bacillati</taxon>
        <taxon>Actinomycetota</taxon>
        <taxon>Actinomycetes</taxon>
        <taxon>Micrococcales</taxon>
        <taxon>Micrococcaceae</taxon>
        <taxon>Nesterenkonia</taxon>
    </lineage>
</organism>
<keyword evidence="1" id="KW-0805">Transcription regulation</keyword>
<dbReference type="SUPFAM" id="SSF47413">
    <property type="entry name" value="lambda repressor-like DNA-binding domains"/>
    <property type="match status" value="1"/>
</dbReference>
<proteinExistence type="predicted"/>
<accession>A0ABU1FT07</accession>
<keyword evidence="3" id="KW-0804">Transcription</keyword>
<gene>
    <name evidence="6" type="ORF">RH857_06295</name>
</gene>
<dbReference type="SUPFAM" id="SSF53822">
    <property type="entry name" value="Periplasmic binding protein-like I"/>
    <property type="match status" value="1"/>
</dbReference>
<evidence type="ECO:0000256" key="1">
    <source>
        <dbReference type="ARBA" id="ARBA00023015"/>
    </source>
</evidence>
<evidence type="ECO:0000256" key="2">
    <source>
        <dbReference type="ARBA" id="ARBA00023125"/>
    </source>
</evidence>
<evidence type="ECO:0000259" key="5">
    <source>
        <dbReference type="PROSITE" id="PS50932"/>
    </source>
</evidence>
<feature type="domain" description="HTH lacI-type" evidence="5">
    <location>
        <begin position="14"/>
        <end position="68"/>
    </location>
</feature>
<feature type="region of interest" description="Disordered" evidence="4">
    <location>
        <begin position="330"/>
        <end position="350"/>
    </location>
</feature>
<dbReference type="Proteomes" id="UP001260872">
    <property type="component" value="Unassembled WGS sequence"/>
</dbReference>
<evidence type="ECO:0000256" key="3">
    <source>
        <dbReference type="ARBA" id="ARBA00023163"/>
    </source>
</evidence>
<evidence type="ECO:0000313" key="7">
    <source>
        <dbReference type="Proteomes" id="UP001260872"/>
    </source>
</evidence>
<comment type="caution">
    <text evidence="6">The sequence shown here is derived from an EMBL/GenBank/DDBJ whole genome shotgun (WGS) entry which is preliminary data.</text>
</comment>
<dbReference type="Pfam" id="PF13377">
    <property type="entry name" value="Peripla_BP_3"/>
    <property type="match status" value="1"/>
</dbReference>
<dbReference type="InterPro" id="IPR010982">
    <property type="entry name" value="Lambda_DNA-bd_dom_sf"/>
</dbReference>
<dbReference type="InterPro" id="IPR000843">
    <property type="entry name" value="HTH_LacI"/>
</dbReference>
<dbReference type="CDD" id="cd01392">
    <property type="entry name" value="HTH_LacI"/>
    <property type="match status" value="1"/>
</dbReference>
<dbReference type="PANTHER" id="PTHR30146">
    <property type="entry name" value="LACI-RELATED TRANSCRIPTIONAL REPRESSOR"/>
    <property type="match status" value="1"/>
</dbReference>
<evidence type="ECO:0000313" key="6">
    <source>
        <dbReference type="EMBL" id="MDR5711743.1"/>
    </source>
</evidence>
<keyword evidence="7" id="KW-1185">Reference proteome</keyword>
<name>A0ABU1FT07_9MICC</name>
<dbReference type="EMBL" id="JAVKGT010000013">
    <property type="protein sequence ID" value="MDR5711743.1"/>
    <property type="molecule type" value="Genomic_DNA"/>
</dbReference>
<evidence type="ECO:0000256" key="4">
    <source>
        <dbReference type="SAM" id="MobiDB-lite"/>
    </source>
</evidence>
<dbReference type="Pfam" id="PF00356">
    <property type="entry name" value="LacI"/>
    <property type="match status" value="1"/>
</dbReference>